<dbReference type="InterPro" id="IPR036761">
    <property type="entry name" value="TTHA0802/YceI-like_sf"/>
</dbReference>
<dbReference type="Proteomes" id="UP000732105">
    <property type="component" value="Unassembled WGS sequence"/>
</dbReference>
<evidence type="ECO:0000313" key="4">
    <source>
        <dbReference type="Proteomes" id="UP000732105"/>
    </source>
</evidence>
<reference evidence="3 4" key="1">
    <citation type="submission" date="2018-12" db="EMBL/GenBank/DDBJ databases">
        <title>Marinifilum JC070 sp. nov., a marine bacterium isolated from Yongle Blue Hole in the South China Sea.</title>
        <authorList>
            <person name="Fu T."/>
        </authorList>
    </citation>
    <scope>NUCLEOTIDE SEQUENCE [LARGE SCALE GENOMIC DNA]</scope>
    <source>
        <strain evidence="3 4">JC070</strain>
    </source>
</reference>
<dbReference type="SMART" id="SM00867">
    <property type="entry name" value="YceI"/>
    <property type="match status" value="1"/>
</dbReference>
<evidence type="ECO:0000256" key="1">
    <source>
        <dbReference type="SAM" id="SignalP"/>
    </source>
</evidence>
<sequence>MNRSMKVKGLIIAIITVLTISSNAQQINAEKSIVNFTAKGMFGKEVKGTFTGMKGEINFDVNDLDNASLDVSLDAASIFTDKKKRDNHLKSEDFLEVNTFTEIRFVSESIKKSDNGFITNGEIKMHGVNQPATINFTFENNTFTGNLQINRFDYKIGEKIKTKMVAELIDVEIICIMN</sequence>
<keyword evidence="4" id="KW-1185">Reference proteome</keyword>
<accession>A0ABX1X142</accession>
<comment type="caution">
    <text evidence="3">The sequence shown here is derived from an EMBL/GenBank/DDBJ whole genome shotgun (WGS) entry which is preliminary data.</text>
</comment>
<feature type="domain" description="Lipid/polyisoprenoid-binding YceI-like" evidence="2">
    <location>
        <begin position="24"/>
        <end position="176"/>
    </location>
</feature>
<keyword evidence="1" id="KW-0732">Signal</keyword>
<proteinExistence type="predicted"/>
<name>A0ABX1X142_9BACT</name>
<feature type="signal peptide" evidence="1">
    <location>
        <begin position="1"/>
        <end position="24"/>
    </location>
</feature>
<dbReference type="InterPro" id="IPR007372">
    <property type="entry name" value="Lipid/polyisoprenoid-bd_YceI"/>
</dbReference>
<dbReference type="SUPFAM" id="SSF101874">
    <property type="entry name" value="YceI-like"/>
    <property type="match status" value="1"/>
</dbReference>
<evidence type="ECO:0000313" key="3">
    <source>
        <dbReference type="EMBL" id="NOU62130.1"/>
    </source>
</evidence>
<dbReference type="EMBL" id="RZNH01000053">
    <property type="protein sequence ID" value="NOU62130.1"/>
    <property type="molecule type" value="Genomic_DNA"/>
</dbReference>
<dbReference type="PANTHER" id="PTHR34406">
    <property type="entry name" value="PROTEIN YCEI"/>
    <property type="match status" value="1"/>
</dbReference>
<gene>
    <name evidence="3" type="ORF">ELS83_20215</name>
</gene>
<organism evidence="3 4">
    <name type="scientific">Marinifilum caeruleilacunae</name>
    <dbReference type="NCBI Taxonomy" id="2499076"/>
    <lineage>
        <taxon>Bacteria</taxon>
        <taxon>Pseudomonadati</taxon>
        <taxon>Bacteroidota</taxon>
        <taxon>Bacteroidia</taxon>
        <taxon>Marinilabiliales</taxon>
        <taxon>Marinifilaceae</taxon>
    </lineage>
</organism>
<evidence type="ECO:0000259" key="2">
    <source>
        <dbReference type="SMART" id="SM00867"/>
    </source>
</evidence>
<dbReference type="PANTHER" id="PTHR34406:SF1">
    <property type="entry name" value="PROTEIN YCEI"/>
    <property type="match status" value="1"/>
</dbReference>
<feature type="chain" id="PRO_5045185647" evidence="1">
    <location>
        <begin position="25"/>
        <end position="178"/>
    </location>
</feature>
<dbReference type="Gene3D" id="2.40.128.110">
    <property type="entry name" value="Lipid/polyisoprenoid-binding, YceI-like"/>
    <property type="match status" value="1"/>
</dbReference>
<protein>
    <submittedName>
        <fullName evidence="3">Polyisoprenoid-binding protein</fullName>
    </submittedName>
</protein>
<dbReference type="Pfam" id="PF04264">
    <property type="entry name" value="YceI"/>
    <property type="match status" value="1"/>
</dbReference>